<keyword evidence="2" id="KW-1133">Transmembrane helix</keyword>
<dbReference type="GO" id="GO:0016255">
    <property type="term" value="P:attachment of GPI anchor to protein"/>
    <property type="evidence" value="ECO:0007669"/>
    <property type="project" value="TreeGrafter"/>
</dbReference>
<dbReference type="Proteomes" id="UP000708148">
    <property type="component" value="Unassembled WGS sequence"/>
</dbReference>
<protein>
    <recommendedName>
        <fullName evidence="5">Glycosylphosphatidylinositol anchor attachment 1 protein</fullName>
    </recommendedName>
</protein>
<feature type="transmembrane region" description="Helical" evidence="2">
    <location>
        <begin position="429"/>
        <end position="450"/>
    </location>
</feature>
<feature type="transmembrane region" description="Helical" evidence="2">
    <location>
        <begin position="667"/>
        <end position="686"/>
    </location>
</feature>
<dbReference type="Pfam" id="PF04114">
    <property type="entry name" value="Gaa1"/>
    <property type="match status" value="1"/>
</dbReference>
<accession>A0A8S1IT40</accession>
<reference evidence="3" key="1">
    <citation type="submission" date="2020-12" db="EMBL/GenBank/DDBJ databases">
        <authorList>
            <person name="Iha C."/>
        </authorList>
    </citation>
    <scope>NUCLEOTIDE SEQUENCE</scope>
</reference>
<evidence type="ECO:0008006" key="5">
    <source>
        <dbReference type="Google" id="ProtNLM"/>
    </source>
</evidence>
<evidence type="ECO:0000256" key="2">
    <source>
        <dbReference type="SAM" id="Phobius"/>
    </source>
</evidence>
<name>A0A8S1IT40_9CHLO</name>
<proteinExistence type="predicted"/>
<dbReference type="EMBL" id="CAJHUC010000818">
    <property type="protein sequence ID" value="CAD7698383.1"/>
    <property type="molecule type" value="Genomic_DNA"/>
</dbReference>
<feature type="transmembrane region" description="Helical" evidence="2">
    <location>
        <begin position="591"/>
        <end position="611"/>
    </location>
</feature>
<dbReference type="GO" id="GO:0042765">
    <property type="term" value="C:GPI-anchor transamidase complex"/>
    <property type="evidence" value="ECO:0007669"/>
    <property type="project" value="InterPro"/>
</dbReference>
<feature type="transmembrane region" description="Helical" evidence="2">
    <location>
        <begin position="565"/>
        <end position="585"/>
    </location>
</feature>
<dbReference type="PANTHER" id="PTHR13304:SF0">
    <property type="entry name" value="GLYCOSYLPHOSPHATIDYLINOSITOL ANCHOR ATTACHMENT 1 PROTEIN"/>
    <property type="match status" value="1"/>
</dbReference>
<keyword evidence="4" id="KW-1185">Reference proteome</keyword>
<sequence>MAGGPSGPDRRQDPRQRDRGGAARRKKPVVLLIEMCLRHGWWLAWALYGLGAAWFLALPMVARGVFFDENALLPDSAASGFRHSPVLATAQGLRSRFLKETGGGASGQAWLASEMRALGLDTSVQVLDMVGPMVNASLQCSNVHGILRAPRGDGKEGMALVTPITLNSEHPGAQENHEAAALAVGIGYGLLAHFATVPWLAKDVVWVVTDGRCGSIHSMEEWLDAYQAKAASAIGSEFKRAGTLQQAVVVEVTQPTFDAVEIALEGYNGQLPKLDMYWLVKSLSSRVLGVPMLLSDRQADGRLVGMGRLFGSKGSRDHGYAGRLEAMLSFVGRLALGTPTGPHAAFKPWAVDAITMKPKLLGPGALGGPKSSRLGSKGRVVTDAGAAMVGLAETLELIFRSCNNLQEKLHHSYFMYLLVSTDRFLTIDLYMAPVALFVLAMFLRAGCLKAQAASGAQAPNWGSAFSLSSQVYCGSAALSLALACAATPPSLTLSSSIGRSLSSGAWGGGDRALAVLSAAVLIGVGCFETWLRVKSWRRPEVRPRAPPSAADVGGGEAATPPTHGAIIGAAAATQAVAICTAAAVSSAIVCVNWALAFVVLVALTPLTLIINPPTGRLQRAVNFMAILLLSPFAMFPLATALLTPGTAPSDAQGWAALAFSELPLATRMFWTCTYCPLWLLSILCGLRT</sequence>
<dbReference type="PANTHER" id="PTHR13304">
    <property type="entry name" value="GLYCOSYLPHOSPHATIDYLINOSITOL ANCHOR ATTACHMENT 1 PROTEIN"/>
    <property type="match status" value="1"/>
</dbReference>
<feature type="transmembrane region" description="Helical" evidence="2">
    <location>
        <begin position="623"/>
        <end position="647"/>
    </location>
</feature>
<feature type="region of interest" description="Disordered" evidence="1">
    <location>
        <begin position="1"/>
        <end position="22"/>
    </location>
</feature>
<evidence type="ECO:0000256" key="1">
    <source>
        <dbReference type="SAM" id="MobiDB-lite"/>
    </source>
</evidence>
<feature type="compositionally biased region" description="Basic and acidic residues" evidence="1">
    <location>
        <begin position="8"/>
        <end position="21"/>
    </location>
</feature>
<keyword evidence="2" id="KW-0812">Transmembrane</keyword>
<evidence type="ECO:0000313" key="4">
    <source>
        <dbReference type="Proteomes" id="UP000708148"/>
    </source>
</evidence>
<feature type="transmembrane region" description="Helical" evidence="2">
    <location>
        <begin position="41"/>
        <end position="62"/>
    </location>
</feature>
<organism evidence="3 4">
    <name type="scientific">Ostreobium quekettii</name>
    <dbReference type="NCBI Taxonomy" id="121088"/>
    <lineage>
        <taxon>Eukaryota</taxon>
        <taxon>Viridiplantae</taxon>
        <taxon>Chlorophyta</taxon>
        <taxon>core chlorophytes</taxon>
        <taxon>Ulvophyceae</taxon>
        <taxon>TCBD clade</taxon>
        <taxon>Bryopsidales</taxon>
        <taxon>Ostreobineae</taxon>
        <taxon>Ostreobiaceae</taxon>
        <taxon>Ostreobium</taxon>
    </lineage>
</organism>
<gene>
    <name evidence="3" type="ORF">OSTQU699_LOCUS3744</name>
</gene>
<dbReference type="OrthoDB" id="445301at2759"/>
<evidence type="ECO:0000313" key="3">
    <source>
        <dbReference type="EMBL" id="CAD7698383.1"/>
    </source>
</evidence>
<comment type="caution">
    <text evidence="3">The sequence shown here is derived from an EMBL/GenBank/DDBJ whole genome shotgun (WGS) entry which is preliminary data.</text>
</comment>
<dbReference type="InterPro" id="IPR007246">
    <property type="entry name" value="Gaa1"/>
</dbReference>
<keyword evidence="2" id="KW-0472">Membrane</keyword>
<dbReference type="AlphaFoldDB" id="A0A8S1IT40"/>